<feature type="signal peptide" evidence="8">
    <location>
        <begin position="1"/>
        <end position="29"/>
    </location>
</feature>
<evidence type="ECO:0000256" key="6">
    <source>
        <dbReference type="ARBA" id="ARBA00023136"/>
    </source>
</evidence>
<keyword evidence="4" id="KW-0964">Secreted</keyword>
<dbReference type="Proteomes" id="UP000320390">
    <property type="component" value="Chromosome"/>
</dbReference>
<evidence type="ECO:0000256" key="5">
    <source>
        <dbReference type="ARBA" id="ARBA00022729"/>
    </source>
</evidence>
<evidence type="ECO:0000313" key="9">
    <source>
        <dbReference type="EMBL" id="QDV07972.1"/>
    </source>
</evidence>
<dbReference type="Gene3D" id="2.160.20.10">
    <property type="entry name" value="Single-stranded right-handed beta-helix, Pectin lyase-like"/>
    <property type="match status" value="1"/>
</dbReference>
<keyword evidence="6" id="KW-0472">Membrane</keyword>
<protein>
    <submittedName>
        <fullName evidence="9">Chlamydia polymorphic membrane protein (Chlamydia_PMP)</fullName>
    </submittedName>
</protein>
<gene>
    <name evidence="9" type="ORF">Poly30_35080</name>
</gene>
<dbReference type="InterPro" id="IPR003368">
    <property type="entry name" value="POMP_repeat"/>
</dbReference>
<evidence type="ECO:0000256" key="3">
    <source>
        <dbReference type="ARBA" id="ARBA00004613"/>
    </source>
</evidence>
<evidence type="ECO:0000256" key="2">
    <source>
        <dbReference type="ARBA" id="ARBA00004442"/>
    </source>
</evidence>
<name>A0A518EV50_9BACT</name>
<dbReference type="InterPro" id="IPR012334">
    <property type="entry name" value="Pectin_lyas_fold"/>
</dbReference>
<dbReference type="RefSeq" id="WP_145199808.1">
    <property type="nucleotide sequence ID" value="NZ_CP036434.1"/>
</dbReference>
<organism evidence="9 10">
    <name type="scientific">Saltatorellus ferox</name>
    <dbReference type="NCBI Taxonomy" id="2528018"/>
    <lineage>
        <taxon>Bacteria</taxon>
        <taxon>Pseudomonadati</taxon>
        <taxon>Planctomycetota</taxon>
        <taxon>Planctomycetia</taxon>
        <taxon>Planctomycetia incertae sedis</taxon>
        <taxon>Saltatorellus</taxon>
    </lineage>
</organism>
<dbReference type="AlphaFoldDB" id="A0A518EV50"/>
<evidence type="ECO:0000313" key="10">
    <source>
        <dbReference type="Proteomes" id="UP000320390"/>
    </source>
</evidence>
<keyword evidence="5 8" id="KW-0732">Signal</keyword>
<dbReference type="InterPro" id="IPR011050">
    <property type="entry name" value="Pectin_lyase_fold/virulence"/>
</dbReference>
<proteinExistence type="predicted"/>
<feature type="chain" id="PRO_5022089394" evidence="8">
    <location>
        <begin position="30"/>
        <end position="597"/>
    </location>
</feature>
<dbReference type="GO" id="GO:0005576">
    <property type="term" value="C:extracellular region"/>
    <property type="evidence" value="ECO:0007669"/>
    <property type="project" value="UniProtKB-SubCell"/>
</dbReference>
<dbReference type="Pfam" id="PF02415">
    <property type="entry name" value="Chlam_PMP"/>
    <property type="match status" value="1"/>
</dbReference>
<sequence length="597" mass="61117" precursor="true">MLSSIPPLQRAALAALSLSLLASSLQASAAGQTILRVNGSLTTGANDGTTWPNAFRGPHALNAALAAAGSLPGSSSTKVFVAEGTYTPSDTLDRSASFVISGTVLLFGGFRGDEPTEFFRPARGFAPTILSGDLQQDDTQPFTNRDDNAYHVVRVTDTGWGTLDGFTVRGGHADDPAAPIGLSGGGLFCEGRCAVVDCLFEDNFASLTGGAIYSRIAPLQVMDSDFLGNQAGDLTPTPSPVGGGAVYFAGPASLTYDMVIAGCRFELNRTAGDGAALYLGPSGHVVNSIFFRNFGASGSAIWLQDSSGQEPRIMASTVTRNSTGALSGFAIDGSPASGVLAVSQSILWGNISTPVGQSSLNPLFLAENSIIEGGGQGTGIHDVDPLFVDLMQGDLALAAGSPALDAANDSLLPQIFRRADAQSRRRAVDDPGAANTGTGGAFMDFGALERSTAISGVTRTCFPAANSTGDHSKVDAFGSPSVAQNALTLTAVDLPTGAFGYFIVSRTTGFVVNPGGGPGNLCIVGNIGRLIGPGQVQNSGLSGVISTSMDLTAIPTTTGFLPGEPGDTWHFQAWHRDLTTGGPTSFFTDAAFVTLIP</sequence>
<keyword evidence="10" id="KW-1185">Reference proteome</keyword>
<dbReference type="GO" id="GO:0009279">
    <property type="term" value="C:cell outer membrane"/>
    <property type="evidence" value="ECO:0007669"/>
    <property type="project" value="UniProtKB-SubCell"/>
</dbReference>
<evidence type="ECO:0000256" key="7">
    <source>
        <dbReference type="ARBA" id="ARBA00023237"/>
    </source>
</evidence>
<dbReference type="SUPFAM" id="SSF51126">
    <property type="entry name" value="Pectin lyase-like"/>
    <property type="match status" value="1"/>
</dbReference>
<reference evidence="9 10" key="1">
    <citation type="submission" date="2019-02" db="EMBL/GenBank/DDBJ databases">
        <title>Deep-cultivation of Planctomycetes and their phenomic and genomic characterization uncovers novel biology.</title>
        <authorList>
            <person name="Wiegand S."/>
            <person name="Jogler M."/>
            <person name="Boedeker C."/>
            <person name="Pinto D."/>
            <person name="Vollmers J."/>
            <person name="Rivas-Marin E."/>
            <person name="Kohn T."/>
            <person name="Peeters S.H."/>
            <person name="Heuer A."/>
            <person name="Rast P."/>
            <person name="Oberbeckmann S."/>
            <person name="Bunk B."/>
            <person name="Jeske O."/>
            <person name="Meyerdierks A."/>
            <person name="Storesund J.E."/>
            <person name="Kallscheuer N."/>
            <person name="Luecker S."/>
            <person name="Lage O.M."/>
            <person name="Pohl T."/>
            <person name="Merkel B.J."/>
            <person name="Hornburger P."/>
            <person name="Mueller R.-W."/>
            <person name="Bruemmer F."/>
            <person name="Labrenz M."/>
            <person name="Spormann A.M."/>
            <person name="Op den Camp H."/>
            <person name="Overmann J."/>
            <person name="Amann R."/>
            <person name="Jetten M.S.M."/>
            <person name="Mascher T."/>
            <person name="Medema M.H."/>
            <person name="Devos D.P."/>
            <person name="Kaster A.-K."/>
            <person name="Ovreas L."/>
            <person name="Rohde M."/>
            <person name="Galperin M.Y."/>
            <person name="Jogler C."/>
        </authorList>
    </citation>
    <scope>NUCLEOTIDE SEQUENCE [LARGE SCALE GENOMIC DNA]</scope>
    <source>
        <strain evidence="9 10">Poly30</strain>
    </source>
</reference>
<comment type="subcellular location">
    <subcellularLocation>
        <location evidence="1">Cell envelope</location>
    </subcellularLocation>
    <subcellularLocation>
        <location evidence="2">Cell outer membrane</location>
    </subcellularLocation>
    <subcellularLocation>
        <location evidence="3">Secreted</location>
    </subcellularLocation>
</comment>
<dbReference type="OrthoDB" id="292920at2"/>
<evidence type="ECO:0000256" key="4">
    <source>
        <dbReference type="ARBA" id="ARBA00022525"/>
    </source>
</evidence>
<evidence type="ECO:0000256" key="8">
    <source>
        <dbReference type="SAM" id="SignalP"/>
    </source>
</evidence>
<evidence type="ECO:0000256" key="1">
    <source>
        <dbReference type="ARBA" id="ARBA00004196"/>
    </source>
</evidence>
<accession>A0A518EV50</accession>
<keyword evidence="7" id="KW-0998">Cell outer membrane</keyword>
<dbReference type="EMBL" id="CP036434">
    <property type="protein sequence ID" value="QDV07972.1"/>
    <property type="molecule type" value="Genomic_DNA"/>
</dbReference>